<reference evidence="2 3" key="1">
    <citation type="journal article" date="2011" name="Mol. Biol. Evol.">
        <title>Comparative genomic analysis of fruiting body formation in Myxococcales.</title>
        <authorList>
            <person name="Huntley S."/>
            <person name="Hamann N."/>
            <person name="Wegener-Feldbrugge S."/>
            <person name="Treuner-Lange A."/>
            <person name="Kube M."/>
            <person name="Reinhardt R."/>
            <person name="Klages S."/>
            <person name="Muller R."/>
            <person name="Ronning C.M."/>
            <person name="Nierman W.C."/>
            <person name="Sogaard-Andersen L."/>
        </authorList>
    </citation>
    <scope>NUCLEOTIDE SEQUENCE [LARGE SCALE GENOMIC DNA]</scope>
    <source>
        <strain evidence="2 3">DW4/3-1</strain>
    </source>
</reference>
<name>E3FQU5_STIAD</name>
<accession>E3FQU5</accession>
<evidence type="ECO:0000313" key="2">
    <source>
        <dbReference type="EMBL" id="ADO71978.1"/>
    </source>
</evidence>
<gene>
    <name evidence="2" type="ordered locus">STAUR_4196</name>
</gene>
<protein>
    <submittedName>
        <fullName evidence="2">Uncharacterized protein</fullName>
    </submittedName>
</protein>
<sequence length="162" mass="18014">MSRRLVALYLGTYTSPRSPLPRKLEWLVGGGEMAALIASLDWSRPPLGPIEDWPQSLRTTVSLCLASNFPINIIWGDGHNQIYNAGYRVACGAVHPRAMGESYRVTAAVSRRPPSGPDDARERRFSVPHRATGRRALCPHPRGDHERRAPARQLSITRERGP</sequence>
<dbReference type="AlphaFoldDB" id="E3FQU5"/>
<proteinExistence type="predicted"/>
<evidence type="ECO:0000256" key="1">
    <source>
        <dbReference type="SAM" id="MobiDB-lite"/>
    </source>
</evidence>
<dbReference type="eggNOG" id="COG2205">
    <property type="taxonomic scope" value="Bacteria"/>
</dbReference>
<keyword evidence="3" id="KW-1185">Reference proteome</keyword>
<dbReference type="HOGENOM" id="CLU_1634376_0_0_7"/>
<feature type="region of interest" description="Disordered" evidence="1">
    <location>
        <begin position="107"/>
        <end position="162"/>
    </location>
</feature>
<dbReference type="EMBL" id="CP002271">
    <property type="protein sequence ID" value="ADO71978.1"/>
    <property type="molecule type" value="Genomic_DNA"/>
</dbReference>
<dbReference type="Proteomes" id="UP000001351">
    <property type="component" value="Chromosome"/>
</dbReference>
<dbReference type="STRING" id="378806.STAUR_4196"/>
<evidence type="ECO:0000313" key="3">
    <source>
        <dbReference type="Proteomes" id="UP000001351"/>
    </source>
</evidence>
<dbReference type="KEGG" id="sur:STAUR_4196"/>
<organism evidence="2 3">
    <name type="scientific">Stigmatella aurantiaca (strain DW4/3-1)</name>
    <dbReference type="NCBI Taxonomy" id="378806"/>
    <lineage>
        <taxon>Bacteria</taxon>
        <taxon>Pseudomonadati</taxon>
        <taxon>Myxococcota</taxon>
        <taxon>Myxococcia</taxon>
        <taxon>Myxococcales</taxon>
        <taxon>Cystobacterineae</taxon>
        <taxon>Archangiaceae</taxon>
        <taxon>Stigmatella</taxon>
    </lineage>
</organism>